<dbReference type="PROSITE" id="PS50928">
    <property type="entry name" value="ABC_TM1"/>
    <property type="match status" value="1"/>
</dbReference>
<dbReference type="GO" id="GO:0015099">
    <property type="term" value="F:nickel cation transmembrane transporter activity"/>
    <property type="evidence" value="ECO:0007669"/>
    <property type="project" value="InterPro"/>
</dbReference>
<dbReference type="Gene3D" id="1.10.3720.10">
    <property type="entry name" value="MetI-like"/>
    <property type="match status" value="1"/>
</dbReference>
<keyword evidence="3" id="KW-1003">Cell membrane</keyword>
<evidence type="ECO:0000256" key="7">
    <source>
        <dbReference type="ARBA" id="ARBA00023065"/>
    </source>
</evidence>
<evidence type="ECO:0000256" key="2">
    <source>
        <dbReference type="ARBA" id="ARBA00022448"/>
    </source>
</evidence>
<name>F6BF79_METIK</name>
<feature type="transmembrane region" description="Helical" evidence="10">
    <location>
        <begin position="174"/>
        <end position="197"/>
    </location>
</feature>
<feature type="transmembrane region" description="Helical" evidence="10">
    <location>
        <begin position="9"/>
        <end position="29"/>
    </location>
</feature>
<evidence type="ECO:0000256" key="1">
    <source>
        <dbReference type="ARBA" id="ARBA00004651"/>
    </source>
</evidence>
<dbReference type="InterPro" id="IPR035906">
    <property type="entry name" value="MetI-like_sf"/>
</dbReference>
<dbReference type="GeneID" id="10644287"/>
<evidence type="ECO:0000256" key="8">
    <source>
        <dbReference type="ARBA" id="ARBA00023136"/>
    </source>
</evidence>
<dbReference type="GO" id="GO:0005886">
    <property type="term" value="C:plasma membrane"/>
    <property type="evidence" value="ECO:0007669"/>
    <property type="project" value="UniProtKB-SubCell"/>
</dbReference>
<evidence type="ECO:0000256" key="3">
    <source>
        <dbReference type="ARBA" id="ARBA00022475"/>
    </source>
</evidence>
<dbReference type="Pfam" id="PF00528">
    <property type="entry name" value="BPD_transp_1"/>
    <property type="match status" value="1"/>
</dbReference>
<dbReference type="InterPro" id="IPR050045">
    <property type="entry name" value="Opp2B"/>
</dbReference>
<dbReference type="OrthoDB" id="44105at2157"/>
<feature type="transmembrane region" description="Helical" evidence="10">
    <location>
        <begin position="278"/>
        <end position="304"/>
    </location>
</feature>
<keyword evidence="4" id="KW-0533">Nickel</keyword>
<evidence type="ECO:0000256" key="4">
    <source>
        <dbReference type="ARBA" id="ARBA00022596"/>
    </source>
</evidence>
<keyword evidence="5 10" id="KW-0812">Transmembrane</keyword>
<dbReference type="PANTHER" id="PTHR43163">
    <property type="entry name" value="DIPEPTIDE TRANSPORT SYSTEM PERMEASE PROTEIN DPPB-RELATED"/>
    <property type="match status" value="1"/>
</dbReference>
<dbReference type="AlphaFoldDB" id="F6BF79"/>
<comment type="subcellular location">
    <subcellularLocation>
        <location evidence="1 10">Cell membrane</location>
        <topology evidence="1 10">Multi-pass membrane protein</topology>
    </subcellularLocation>
</comment>
<evidence type="ECO:0000256" key="6">
    <source>
        <dbReference type="ARBA" id="ARBA00022989"/>
    </source>
</evidence>
<dbReference type="SUPFAM" id="SSF161098">
    <property type="entry name" value="MetI-like"/>
    <property type="match status" value="1"/>
</dbReference>
<keyword evidence="8 10" id="KW-0472">Membrane</keyword>
<dbReference type="HOGENOM" id="CLU_036879_0_2_2"/>
<dbReference type="Pfam" id="PF19300">
    <property type="entry name" value="BPD_transp_1_N"/>
    <property type="match status" value="1"/>
</dbReference>
<dbReference type="NCBIfam" id="NF045470">
    <property type="entry name" value="Opp2B"/>
    <property type="match status" value="1"/>
</dbReference>
<feature type="transmembrane region" description="Helical" evidence="10">
    <location>
        <begin position="140"/>
        <end position="162"/>
    </location>
</feature>
<evidence type="ECO:0000256" key="9">
    <source>
        <dbReference type="ARBA" id="ARBA00024202"/>
    </source>
</evidence>
<dbReference type="KEGG" id="mig:Metig_1414"/>
<keyword evidence="7" id="KW-0406">Ion transport</keyword>
<dbReference type="CDD" id="cd06261">
    <property type="entry name" value="TM_PBP2"/>
    <property type="match status" value="1"/>
</dbReference>
<reference evidence="12 13" key="1">
    <citation type="submission" date="2011-05" db="EMBL/GenBank/DDBJ databases">
        <title>Complete sequence of Methanotorris igneus Kol 5.</title>
        <authorList>
            <consortium name="US DOE Joint Genome Institute"/>
            <person name="Lucas S."/>
            <person name="Han J."/>
            <person name="Lapidus A."/>
            <person name="Cheng J.-F."/>
            <person name="Goodwin L."/>
            <person name="Pitluck S."/>
            <person name="Peters L."/>
            <person name="Mikhailova N."/>
            <person name="Chertkov O."/>
            <person name="Han C."/>
            <person name="Tapia R."/>
            <person name="Land M."/>
            <person name="Hauser L."/>
            <person name="Kyrpides N."/>
            <person name="Ivanova N."/>
            <person name="Pagani I."/>
            <person name="Sieprawska-Lupa M."/>
            <person name="Whitman W."/>
            <person name="Woyke T."/>
        </authorList>
    </citation>
    <scope>NUCLEOTIDE SEQUENCE [LARGE SCALE GENOMIC DNA]</scope>
    <source>
        <strain evidence="13">DSM 5666 / JCM 11834 / Kol 5</strain>
    </source>
</reference>
<sequence>MKGFIIKRLFLIIPTAIAVSLISFSLLYFSPGNAAEIILEQKSPDAGPNSELVKEYEKKLGLDKPFYELYLIWLSKVLRGDFGTSLQNGEPVIDEIMARLPYTLMLMLGATVVYLILGILMGVLSAVYKDSFIDNIVRAYASINMSIPNFWLALLLIWIFSVKLRIIDTFGYNGVYSLILPSLALGLGMAGSLARVLRVSILEVFNSDYVLTARAKGLSERIIILKHVLKNAFLPVITLIGMKTTYLLGGSVIVESIFGWPGIGSYLIEAINAKDFPAVSGTVFIIGILVVIANLIVDISYTILDPRIRYG</sequence>
<protein>
    <submittedName>
        <fullName evidence="12">ABC-type transporter, integral membrane subunit</fullName>
    </submittedName>
</protein>
<comment type="similarity">
    <text evidence="9">Belongs to the binding-protein-dependent transport system permease family. OppBC subfamily.</text>
</comment>
<keyword evidence="2 10" id="KW-0813">Transport</keyword>
<evidence type="ECO:0000313" key="12">
    <source>
        <dbReference type="EMBL" id="AEF96949.1"/>
    </source>
</evidence>
<keyword evidence="6 10" id="KW-1133">Transmembrane helix</keyword>
<dbReference type="Proteomes" id="UP000009227">
    <property type="component" value="Chromosome"/>
</dbReference>
<dbReference type="InterPro" id="IPR000515">
    <property type="entry name" value="MetI-like"/>
</dbReference>
<dbReference type="EMBL" id="CP002737">
    <property type="protein sequence ID" value="AEF96949.1"/>
    <property type="molecule type" value="Genomic_DNA"/>
</dbReference>
<feature type="domain" description="ABC transmembrane type-1" evidence="11">
    <location>
        <begin position="100"/>
        <end position="297"/>
    </location>
</feature>
<keyword evidence="13" id="KW-1185">Reference proteome</keyword>
<feature type="transmembrane region" description="Helical" evidence="10">
    <location>
        <begin position="104"/>
        <end position="128"/>
    </location>
</feature>
<proteinExistence type="inferred from homology"/>
<organism evidence="13">
    <name type="scientific">Methanotorris igneus (strain DSM 5666 / JCM 11834 / Kol 5)</name>
    <dbReference type="NCBI Taxonomy" id="880724"/>
    <lineage>
        <taxon>Archaea</taxon>
        <taxon>Methanobacteriati</taxon>
        <taxon>Methanobacteriota</taxon>
        <taxon>Methanomada group</taxon>
        <taxon>Methanococci</taxon>
        <taxon>Methanococcales</taxon>
        <taxon>Methanocaldococcaceae</taxon>
        <taxon>Methanotorris</taxon>
    </lineage>
</organism>
<dbReference type="InterPro" id="IPR045621">
    <property type="entry name" value="BPD_transp_1_N"/>
</dbReference>
<evidence type="ECO:0000256" key="5">
    <source>
        <dbReference type="ARBA" id="ARBA00022692"/>
    </source>
</evidence>
<accession>F6BF79</accession>
<evidence type="ECO:0000256" key="10">
    <source>
        <dbReference type="RuleBase" id="RU363032"/>
    </source>
</evidence>
<gene>
    <name evidence="12" type="ordered locus">Metig_1414</name>
</gene>
<dbReference type="RefSeq" id="WP_013799545.1">
    <property type="nucleotide sequence ID" value="NC_015562.1"/>
</dbReference>
<dbReference type="PANTHER" id="PTHR43163:SF6">
    <property type="entry name" value="DIPEPTIDE TRANSPORT SYSTEM PERMEASE PROTEIN DPPB-RELATED"/>
    <property type="match status" value="1"/>
</dbReference>
<feature type="transmembrane region" description="Helical" evidence="10">
    <location>
        <begin position="232"/>
        <end position="258"/>
    </location>
</feature>
<evidence type="ECO:0000259" key="11">
    <source>
        <dbReference type="PROSITE" id="PS50928"/>
    </source>
</evidence>
<evidence type="ECO:0000313" key="13">
    <source>
        <dbReference type="Proteomes" id="UP000009227"/>
    </source>
</evidence>
<dbReference type="STRING" id="880724.Metig_1414"/>